<dbReference type="GO" id="GO:0009507">
    <property type="term" value="C:chloroplast"/>
    <property type="evidence" value="ECO:0007669"/>
    <property type="project" value="UniProtKB-SubCell"/>
</dbReference>
<dbReference type="PROSITE" id="PS51375">
    <property type="entry name" value="PPR"/>
    <property type="match status" value="2"/>
</dbReference>
<feature type="binding site" evidence="5">
    <location>
        <position position="1048"/>
    </location>
    <ligand>
        <name>chlorophyll a</name>
        <dbReference type="ChEBI" id="CHEBI:58416"/>
        <label>1</label>
    </ligand>
</feature>
<feature type="binding site" evidence="5">
    <location>
        <position position="1051"/>
    </location>
    <ligand>
        <name>chlorophyll a</name>
        <dbReference type="ChEBI" id="CHEBI:58416"/>
        <label>1</label>
    </ligand>
</feature>
<feature type="repeat" description="RCC1" evidence="6">
    <location>
        <begin position="523"/>
        <end position="561"/>
    </location>
</feature>
<dbReference type="OrthoDB" id="440676at2759"/>
<feature type="region of interest" description="Disordered" evidence="9">
    <location>
        <begin position="1721"/>
        <end position="1768"/>
    </location>
</feature>
<keyword evidence="5" id="KW-0148">Chlorophyll</keyword>
<feature type="compositionally biased region" description="Pro residues" evidence="9">
    <location>
        <begin position="1756"/>
        <end position="1768"/>
    </location>
</feature>
<evidence type="ECO:0000313" key="10">
    <source>
        <dbReference type="EMBL" id="OLP90953.1"/>
    </source>
</evidence>
<dbReference type="GO" id="GO:0016020">
    <property type="term" value="C:membrane"/>
    <property type="evidence" value="ECO:0007669"/>
    <property type="project" value="InterPro"/>
</dbReference>
<evidence type="ECO:0000256" key="5">
    <source>
        <dbReference type="PIRSR" id="PIRSR601344-1"/>
    </source>
</evidence>
<dbReference type="GO" id="GO:0009765">
    <property type="term" value="P:photosynthesis, light harvesting"/>
    <property type="evidence" value="ECO:0007669"/>
    <property type="project" value="InterPro"/>
</dbReference>
<feature type="repeat" description="PPR" evidence="7">
    <location>
        <begin position="124"/>
        <end position="158"/>
    </location>
</feature>
<dbReference type="Gene3D" id="2.130.10.30">
    <property type="entry name" value="Regulator of chromosome condensation 1/beta-lactamase-inhibitor protein II"/>
    <property type="match status" value="2"/>
</dbReference>
<feature type="repeat" description="RCC1" evidence="6">
    <location>
        <begin position="484"/>
        <end position="522"/>
    </location>
</feature>
<dbReference type="InterPro" id="IPR002885">
    <property type="entry name" value="PPR_rpt"/>
</dbReference>
<dbReference type="InterPro" id="IPR012337">
    <property type="entry name" value="RNaseH-like_sf"/>
</dbReference>
<dbReference type="Pfam" id="PF00504">
    <property type="entry name" value="Chloroa_b-bind"/>
    <property type="match status" value="6"/>
</dbReference>
<feature type="repeat" description="RCC1" evidence="6">
    <location>
        <begin position="640"/>
        <end position="678"/>
    </location>
</feature>
<keyword evidence="8" id="KW-0131">Cell cycle</keyword>
<dbReference type="GO" id="GO:0016168">
    <property type="term" value="F:chlorophyll binding"/>
    <property type="evidence" value="ECO:0007669"/>
    <property type="project" value="UniProtKB-KW"/>
</dbReference>
<dbReference type="SUPFAM" id="SSF53098">
    <property type="entry name" value="Ribonuclease H-like"/>
    <property type="match status" value="1"/>
</dbReference>
<keyword evidence="8" id="KW-0132">Cell division</keyword>
<dbReference type="GO" id="GO:0016538">
    <property type="term" value="F:cyclin-dependent protein serine/threonine kinase regulator activity"/>
    <property type="evidence" value="ECO:0007669"/>
    <property type="project" value="InterPro"/>
</dbReference>
<evidence type="ECO:0000256" key="4">
    <source>
        <dbReference type="ARBA" id="ARBA00022640"/>
    </source>
</evidence>
<organism evidence="10 11">
    <name type="scientific">Symbiodinium microadriaticum</name>
    <name type="common">Dinoflagellate</name>
    <name type="synonym">Zooxanthella microadriatica</name>
    <dbReference type="NCBI Taxonomy" id="2951"/>
    <lineage>
        <taxon>Eukaryota</taxon>
        <taxon>Sar</taxon>
        <taxon>Alveolata</taxon>
        <taxon>Dinophyceae</taxon>
        <taxon>Suessiales</taxon>
        <taxon>Symbiodiniaceae</taxon>
        <taxon>Symbiodinium</taxon>
    </lineage>
</organism>
<feature type="binding site" evidence="5">
    <location>
        <position position="1203"/>
    </location>
    <ligand>
        <name>chlorophyll a</name>
        <dbReference type="ChEBI" id="CHEBI:58416"/>
        <label>1</label>
    </ligand>
</feature>
<evidence type="ECO:0000256" key="8">
    <source>
        <dbReference type="RuleBase" id="RU311113"/>
    </source>
</evidence>
<keyword evidence="11" id="KW-1185">Reference proteome</keyword>
<dbReference type="PROSITE" id="PS00945">
    <property type="entry name" value="CKS_2"/>
    <property type="match status" value="1"/>
</dbReference>
<dbReference type="InterPro" id="IPR000789">
    <property type="entry name" value="Cyclin-dep_kinase_reg-sub"/>
</dbReference>
<comment type="subcellular location">
    <subcellularLocation>
        <location evidence="1">Plastid</location>
        <location evidence="1">Chloroplast</location>
    </subcellularLocation>
</comment>
<reference evidence="10 11" key="1">
    <citation type="submission" date="2016-02" db="EMBL/GenBank/DDBJ databases">
        <title>Genome analysis of coral dinoflagellate symbionts highlights evolutionary adaptations to a symbiotic lifestyle.</title>
        <authorList>
            <person name="Aranda M."/>
            <person name="Li Y."/>
            <person name="Liew Y.J."/>
            <person name="Baumgarten S."/>
            <person name="Simakov O."/>
            <person name="Wilson M."/>
            <person name="Piel J."/>
            <person name="Ashoor H."/>
            <person name="Bougouffa S."/>
            <person name="Bajic V.B."/>
            <person name="Ryu T."/>
            <person name="Ravasi T."/>
            <person name="Bayer T."/>
            <person name="Micklem G."/>
            <person name="Kim H."/>
            <person name="Bhak J."/>
            <person name="Lajeunesse T.C."/>
            <person name="Voolstra C.R."/>
        </authorList>
    </citation>
    <scope>NUCLEOTIDE SEQUENCE [LARGE SCALE GENOMIC DNA]</scope>
    <source>
        <strain evidence="10 11">CCMP2467</strain>
    </source>
</reference>
<feature type="binding site" evidence="5">
    <location>
        <position position="1088"/>
    </location>
    <ligand>
        <name>chlorophyll a</name>
        <dbReference type="ChEBI" id="CHEBI:58416"/>
        <label>1</label>
    </ligand>
</feature>
<dbReference type="PANTHER" id="PTHR21649">
    <property type="entry name" value="CHLOROPHYLL A/B BINDING PROTEIN"/>
    <property type="match status" value="1"/>
</dbReference>
<comment type="function">
    <text evidence="8">Binds to the catalytic subunit of the cyclin dependent kinases and is essential for their biological function.</text>
</comment>
<feature type="region of interest" description="Disordered" evidence="9">
    <location>
        <begin position="1840"/>
        <end position="1886"/>
    </location>
</feature>
<sequence length="2580" mass="282278">MGRKKVLLLAGLSERRLERSAASFNVAISACARGEQWERALELLRRLSRCGLERTAISYGAAITACETSRRWQRAVALFAECQSEMQATLIARNAAVSACEKGSHWQGALQLLREAEEGTLQANAITYNSACSALEKARRWQQALQLLAQLRQRGLQATLISYCAAIGACARGENWQGAIELLLELREEAEVLGDDTTAFVSAIGACEQRQLHQEALRTMALLEDFLLGWVERPTYLGGKSIEDPETKKKKLNAELANGRLAMMAIIGMFFQDGLTGSAWGDWANYTAQSSAREDSPLRAFENELGVQARIWSSARNHLLRENQAPLGYFDPLGLSKAGGQGVFWKIFLFLGVCGAASFVEDGDVETFRRRREVTGGMEFGMCRFATIGYMVPEYFKLPLTWCLPYTARLQMKMNMYAIQSLLVMDGRSQASASTHHNCAIQADGELVCFGINVYGECDVPADLGPVVAVSAGDSHTCAVREDGGLVCFGANRYGECDVPADLGPVAAVSAGGYHTCAVRADGQLVCFGPNGHGQCAVPPRLGPVLTVSAGGYHTCAVKVTGQLVCFGGNGHGQCDVPADLGPVLTVSTGKCHTCAVRAGGQLVCFGDDEKGQADVPLDLGPVVAVSAGEQHTCVVKADGELFCFGLNMYGECDVPVDLGPVFTVSAGGHRTCAVRADGLAAITKVPAEGWLPLGFPKSSLQRCGCYEWVVNEPVERMGSKVLECLPLASRQIFGELLASCAKDPAELGYGNMVLGITAESISDADARKRGLNSELANGRLAMMAIVGLWVQAASVFQACARLCLNNELILVSVSSVAEDGLFGTPYGLYTGSSAFENELGVQAPLGYFDPLGLSKDGDVETFRRRRESEIKNGRVAMFATMGYMVPEYFKFPGYLAPSANLKFADVPNGLAAITKVPSEGWLQWVALCGCYEWVVNEPVDPAEPGNYGKGKLGYGNMVLGITAESISDPESRKRGLNSELANGRLAMMAIVGLWVQDGLFGTPYGLYQGSSAFETELGVQPPAGFWDPLGFTKGGDAASFRRRRYVEIKHGRVAMLACMGYIVPEYYRWPGDLSSATRDIPVSNPVQQTPSLGLKFTDVPTGFAAFSKARFTLPVMEHLMDAHRCGAGSSDVILEAGSIAGMMLVNDIHAQMVAFAGSVELFQYVDDPKRAPGDFENAGLLGIPNGFMKAPEGQKEKKLAAEIANGRLAMMAIIGMFFQNGLTGQDSGSLRFRVVEAEARSLYTDSPLRAFETELGVQPPAGFWDPLGFTKGGDAASFRRRRYVELKPGTDVWPCWLAGGPNSAGMGYIVPEYYRWPGDLSPSLGLKFTDVPTGFAAFSKVPLSGWAQMVAFAGSVELFQYVDDPKRAPGDFENAGLLGIPNGFMKAPEESFALPLPPMFSHTYGVPATGAAAQAPVARDVQLQLHAGVVVFDMECIHNHPRGSYVARGIVETSNQWEWKEHCQIIEFAAIDIITGESFSVRCRPQFSWQDVRSHAARRFAEDHGHREIVEDMGLPYFEEIWHSELIPFLQRAAGGTGNVVLLAHNGAAFDEFVLKKEIARLQLDMSCCPTLMYADPVAAVKDNYHNPAVAAEYRGRHMSLALADMHQRYVSHSNRTFQQHQALDDCRMLLEVLCHAPHVADALAAHICHMIGLQVPDLASMLRNRLQSPLNVRDPLPAPRILEHCGKRYLLKPVPFLPLPPLCVQMPVPVPGAAPAGSLALAPPPPPTPAPERTMPQPSPLIVPATVSQASSPPSSPPTFAPATPPMAPVAHAAQVRTVSDVEEDFKMQKQEDPKEKQKKKNRTAWWDTWDYHAPEWWAWSQYDGGDWYYQSYGQGGYQSSGKGHHRGRGAKGKGGKSKAQGGKAAASSAAATWQPTGAETAKGQKEKKLAAEIANGRLAMMAIIGMFFQNGLTGQAWGDWSLYTDSPLRALTASQELIAGTGGPLPNDFWDPAGLSTRVSEKELLNYRAMELKHGRVAMLAVLHWFHVAAGYHLLGDYAIGEKMSNDPLVSLTQLPMGGMWQVIFTIMCLEWLTTYVCKPPEDRPWDVLGWKGIIDEDYPSEIWNGWKRVQCQELNNGRLAGALRRHGEVQRVEYVLFSHTLMPGFSSLAMIAITGLIAQEKCCSAVLPSTEAAKKPRKEKPEEKDVVTGDYFEGVGALPEYAFSTISILPRMNYALVQDTMSYEEVAAALVAKGLAHPEPIWSSLSMLLRPKRPRAKNLPPPLPGTGNLCLALGAWSHRFEGERYGQTCQKQMQEQRTEEFDAQNPWTFFTELPRTQQRALCKVMSMEVFKSKDKALWPERGKFFASWVQTPAIVSPSPLWKNQPAKSPEGELETIAQLRLDRKWAQPQEGQGFGDRPSADLALQEGQSERHATIQAVQAPAGRDFGLEHRSPSFVPRCRDATVDAKAPWPTRSIHGQQSVLMPHFPKEIEYSEKYRDDEFEYRHVILSHEAYSLSKQMRHGQSRLMEEEEWRSVGVCQGRGWQHYEIHNPEPHVLLFRRPLGFDPNTGTVQYKVLTLWVIQCGDEIEVSAYSCSGEKVRFGEVANLIVSVDVRFQEVEERLAAAVSKRPACSPAA</sequence>
<evidence type="ECO:0000256" key="1">
    <source>
        <dbReference type="ARBA" id="ARBA00004229"/>
    </source>
</evidence>
<feature type="repeat" description="RCC1" evidence="6">
    <location>
        <begin position="601"/>
        <end position="639"/>
    </location>
</feature>
<evidence type="ECO:0000256" key="7">
    <source>
        <dbReference type="PROSITE-ProRule" id="PRU00708"/>
    </source>
</evidence>
<evidence type="ECO:0000256" key="3">
    <source>
        <dbReference type="ARBA" id="ARBA00022531"/>
    </source>
</evidence>
<proteinExistence type="inferred from homology"/>
<evidence type="ECO:0000256" key="6">
    <source>
        <dbReference type="PROSITE-ProRule" id="PRU00235"/>
    </source>
</evidence>
<dbReference type="InterPro" id="IPR011990">
    <property type="entry name" value="TPR-like_helical_dom_sf"/>
</dbReference>
<feature type="compositionally biased region" description="Low complexity" evidence="9">
    <location>
        <begin position="1860"/>
        <end position="1874"/>
    </location>
</feature>
<dbReference type="InterPro" id="IPR036858">
    <property type="entry name" value="Cyclin-dep_kinase_reg-sub_sf"/>
</dbReference>
<dbReference type="EMBL" id="LSRX01000686">
    <property type="protein sequence ID" value="OLP90953.1"/>
    <property type="molecule type" value="Genomic_DNA"/>
</dbReference>
<comment type="caution">
    <text evidence="10">The sequence shown here is derived from an EMBL/GenBank/DDBJ whole genome shotgun (WGS) entry which is preliminary data.</text>
</comment>
<feature type="repeat" description="PPR" evidence="7">
    <location>
        <begin position="20"/>
        <end position="54"/>
    </location>
</feature>
<protein>
    <recommendedName>
        <fullName evidence="8">Cyclin-dependent kinases regulatory subunit</fullName>
    </recommendedName>
</protein>
<feature type="compositionally biased region" description="Low complexity" evidence="9">
    <location>
        <begin position="1745"/>
        <end position="1755"/>
    </location>
</feature>
<dbReference type="SUPFAM" id="SSF103511">
    <property type="entry name" value="Chlorophyll a-b binding protein"/>
    <property type="match status" value="7"/>
</dbReference>
<keyword evidence="5" id="KW-0157">Chromophore</keyword>
<dbReference type="Gene3D" id="1.25.40.10">
    <property type="entry name" value="Tetratricopeptide repeat domain"/>
    <property type="match status" value="2"/>
</dbReference>
<dbReference type="PRINTS" id="PR00296">
    <property type="entry name" value="CYCLINKINASE"/>
</dbReference>
<dbReference type="InterPro" id="IPR022796">
    <property type="entry name" value="Chloroa_b-bind"/>
</dbReference>
<feature type="repeat" description="RCC1" evidence="6">
    <location>
        <begin position="445"/>
        <end position="483"/>
    </location>
</feature>
<dbReference type="SUPFAM" id="SSF55637">
    <property type="entry name" value="Cell cycle regulatory proteins"/>
    <property type="match status" value="1"/>
</dbReference>
<gene>
    <name evidence="10" type="primary">FCPB</name>
    <name evidence="10" type="ORF">AK812_SmicGene27403</name>
</gene>
<dbReference type="Gene3D" id="3.30.170.10">
    <property type="entry name" value="Cyclin-dependent kinase, regulatory subunit"/>
    <property type="match status" value="1"/>
</dbReference>
<evidence type="ECO:0000256" key="2">
    <source>
        <dbReference type="ARBA" id="ARBA00022528"/>
    </source>
</evidence>
<feature type="binding site" evidence="5">
    <location>
        <position position="1208"/>
    </location>
    <ligand>
        <name>chlorophyll a</name>
        <dbReference type="ChEBI" id="CHEBI:58416"/>
        <label>1</label>
    </ligand>
</feature>
<dbReference type="InterPro" id="IPR000408">
    <property type="entry name" value="Reg_chr_condens"/>
</dbReference>
<dbReference type="InterPro" id="IPR009091">
    <property type="entry name" value="RCC1/BLIP-II"/>
</dbReference>
<dbReference type="Pfam" id="PF01535">
    <property type="entry name" value="PPR"/>
    <property type="match status" value="1"/>
</dbReference>
<feature type="binding site" evidence="5">
    <location>
        <position position="1220"/>
    </location>
    <ligand>
        <name>chlorophyll a</name>
        <dbReference type="ChEBI" id="CHEBI:58416"/>
        <label>1</label>
    </ligand>
</feature>
<dbReference type="Gene3D" id="3.30.420.10">
    <property type="entry name" value="Ribonuclease H-like superfamily/Ribonuclease H"/>
    <property type="match status" value="1"/>
</dbReference>
<evidence type="ECO:0000256" key="9">
    <source>
        <dbReference type="SAM" id="MobiDB-lite"/>
    </source>
</evidence>
<feature type="binding site" evidence="5">
    <location>
        <position position="1027"/>
    </location>
    <ligand>
        <name>chlorophyll a</name>
        <dbReference type="ChEBI" id="CHEBI:58416"/>
        <label>1</label>
    </ligand>
</feature>
<feature type="compositionally biased region" description="Basic residues" evidence="9">
    <location>
        <begin position="1845"/>
        <end position="1859"/>
    </location>
</feature>
<dbReference type="CDD" id="cd06127">
    <property type="entry name" value="DEDDh"/>
    <property type="match status" value="1"/>
</dbReference>
<dbReference type="InterPro" id="IPR001344">
    <property type="entry name" value="Chloro_AB-bd_pln"/>
</dbReference>
<dbReference type="SUPFAM" id="SSF50985">
    <property type="entry name" value="RCC1/BLIP-II"/>
    <property type="match status" value="1"/>
</dbReference>
<dbReference type="InterPro" id="IPR036397">
    <property type="entry name" value="RNaseH_sf"/>
</dbReference>
<dbReference type="PROSITE" id="PS50012">
    <property type="entry name" value="RCC1_3"/>
    <property type="match status" value="5"/>
</dbReference>
<dbReference type="SMART" id="SM01084">
    <property type="entry name" value="CKS"/>
    <property type="match status" value="1"/>
</dbReference>
<feature type="binding site" evidence="5">
    <location>
        <position position="1206"/>
    </location>
    <ligand>
        <name>chlorophyll a</name>
        <dbReference type="ChEBI" id="CHEBI:58416"/>
        <label>1</label>
    </ligand>
</feature>
<dbReference type="Gene3D" id="1.10.3460.10">
    <property type="entry name" value="Chlorophyll a/b binding protein domain"/>
    <property type="match status" value="6"/>
</dbReference>
<evidence type="ECO:0000313" key="11">
    <source>
        <dbReference type="Proteomes" id="UP000186817"/>
    </source>
</evidence>
<dbReference type="GO" id="GO:0051301">
    <property type="term" value="P:cell division"/>
    <property type="evidence" value="ECO:0007669"/>
    <property type="project" value="UniProtKB-UniRule"/>
</dbReference>
<keyword evidence="4" id="KW-0934">Plastid</keyword>
<dbReference type="Pfam" id="PF01111">
    <property type="entry name" value="CKS"/>
    <property type="match status" value="1"/>
</dbReference>
<keyword evidence="3" id="KW-0602">Photosynthesis</keyword>
<dbReference type="GO" id="GO:0003676">
    <property type="term" value="F:nucleic acid binding"/>
    <property type="evidence" value="ECO:0007669"/>
    <property type="project" value="InterPro"/>
</dbReference>
<dbReference type="Pfam" id="PF13540">
    <property type="entry name" value="RCC1_2"/>
    <property type="match status" value="5"/>
</dbReference>
<comment type="similarity">
    <text evidence="8">Belongs to the CKS family.</text>
</comment>
<feature type="binding site" description="axial binding residue" evidence="5">
    <location>
        <position position="1053"/>
    </location>
    <ligand>
        <name>chlorophyll b</name>
        <dbReference type="ChEBI" id="CHEBI:61721"/>
        <label>1</label>
    </ligand>
    <ligandPart>
        <name>Mg</name>
        <dbReference type="ChEBI" id="CHEBI:25107"/>
    </ligandPart>
</feature>
<name>A0A1Q9D6Y6_SYMMI</name>
<dbReference type="Proteomes" id="UP000186817">
    <property type="component" value="Unassembled WGS sequence"/>
</dbReference>
<dbReference type="PROSITE" id="PS51257">
    <property type="entry name" value="PROKAR_LIPOPROTEIN"/>
    <property type="match status" value="1"/>
</dbReference>
<feature type="region of interest" description="Disordered" evidence="9">
    <location>
        <begin position="2351"/>
        <end position="2372"/>
    </location>
</feature>
<keyword evidence="2" id="KW-0150">Chloroplast</keyword>
<accession>A0A1Q9D6Y6</accession>